<dbReference type="Gene3D" id="3.50.30.30">
    <property type="match status" value="1"/>
</dbReference>
<keyword evidence="2 4" id="KW-0863">Zinc-finger</keyword>
<name>A0A2D0PLK2_ICTPU</name>
<evidence type="ECO:0000256" key="2">
    <source>
        <dbReference type="ARBA" id="ARBA00022771"/>
    </source>
</evidence>
<dbReference type="GeneID" id="108255482"/>
<dbReference type="Gene3D" id="3.30.40.10">
    <property type="entry name" value="Zinc/RING finger domain, C3HC4 (zinc finger)"/>
    <property type="match status" value="1"/>
</dbReference>
<evidence type="ECO:0000256" key="5">
    <source>
        <dbReference type="SAM" id="SignalP"/>
    </source>
</evidence>
<reference evidence="8" key="1">
    <citation type="submission" date="2025-08" db="UniProtKB">
        <authorList>
            <consortium name="RefSeq"/>
        </authorList>
    </citation>
    <scope>IDENTIFICATION</scope>
    <source>
        <tissue evidence="8">Blood</tissue>
    </source>
</reference>
<organism evidence="7 8">
    <name type="scientific">Ictalurus punctatus</name>
    <name type="common">Channel catfish</name>
    <name type="synonym">Silurus punctatus</name>
    <dbReference type="NCBI Taxonomy" id="7998"/>
    <lineage>
        <taxon>Eukaryota</taxon>
        <taxon>Metazoa</taxon>
        <taxon>Chordata</taxon>
        <taxon>Craniata</taxon>
        <taxon>Vertebrata</taxon>
        <taxon>Euteleostomi</taxon>
        <taxon>Actinopterygii</taxon>
        <taxon>Neopterygii</taxon>
        <taxon>Teleostei</taxon>
        <taxon>Ostariophysi</taxon>
        <taxon>Siluriformes</taxon>
        <taxon>Ictaluridae</taxon>
        <taxon>Ictalurus</taxon>
    </lineage>
</organism>
<dbReference type="InterPro" id="IPR013083">
    <property type="entry name" value="Znf_RING/FYVE/PHD"/>
</dbReference>
<dbReference type="OrthoDB" id="8062037at2759"/>
<evidence type="ECO:0000256" key="3">
    <source>
        <dbReference type="ARBA" id="ARBA00022833"/>
    </source>
</evidence>
<dbReference type="FunFam" id="3.50.30.30:FF:000031">
    <property type="entry name" value="RING finger protein 215"/>
    <property type="match status" value="1"/>
</dbReference>
<dbReference type="PANTHER" id="PTHR16200">
    <property type="entry name" value="RING ZINC FINGER"/>
    <property type="match status" value="1"/>
</dbReference>
<sequence>MMMMMMMMMSVGGRCCLSVVSVLLLVLVVVVCARVGQCGLVHGEQVAFVRVSVQQEPGSSVLQGRVLQGQQQQHQSGEEHELRGDLRLIKEERVRSADHRSDVDDDDDGDGEGQRSEIWIGVVPVQMEEGRVPNTNQESFAFTVVNKMKRALVLGASALIILVLNQNTLREMDVSQVLSKPIIIIQNSENVTKLFGALLRGLHATARITYKTFLQNNLGATLTLWSTCGRSRWGRYGEWQGVVCTGETNSPVQKYLQQLWNTVVLIALILSTGVLVHARWQYHDEQLTDQLQLHPKQELLNKLSVLKTRKYRQRKHTEPPDTENCAVCLEQYTTNQCLRVLPCLHEFHRDCVDPWLLLQQTCPLCKRCVLGNFC</sequence>
<dbReference type="CTD" id="200312"/>
<feature type="chain" id="PRO_5012519524" evidence="5">
    <location>
        <begin position="34"/>
        <end position="374"/>
    </location>
</feature>
<evidence type="ECO:0000256" key="1">
    <source>
        <dbReference type="ARBA" id="ARBA00022723"/>
    </source>
</evidence>
<keyword evidence="1" id="KW-0479">Metal-binding</keyword>
<evidence type="ECO:0000259" key="6">
    <source>
        <dbReference type="PROSITE" id="PS50089"/>
    </source>
</evidence>
<dbReference type="Proteomes" id="UP000221080">
    <property type="component" value="Unplaced"/>
</dbReference>
<accession>A0A2D0PLK2</accession>
<gene>
    <name evidence="8" type="primary">rnf215</name>
</gene>
<keyword evidence="5" id="KW-0732">Signal</keyword>
<dbReference type="KEGG" id="ipu:108255482"/>
<protein>
    <submittedName>
        <fullName evidence="8">RING finger protein 215</fullName>
    </submittedName>
</protein>
<proteinExistence type="predicted"/>
<keyword evidence="7" id="KW-1185">Reference proteome</keyword>
<keyword evidence="3" id="KW-0862">Zinc</keyword>
<dbReference type="Pfam" id="PF13639">
    <property type="entry name" value="zf-RING_2"/>
    <property type="match status" value="1"/>
</dbReference>
<dbReference type="PROSITE" id="PS50089">
    <property type="entry name" value="ZF_RING_2"/>
    <property type="match status" value="1"/>
</dbReference>
<feature type="signal peptide" evidence="5">
    <location>
        <begin position="1"/>
        <end position="33"/>
    </location>
</feature>
<dbReference type="SMART" id="SM00184">
    <property type="entry name" value="RING"/>
    <property type="match status" value="1"/>
</dbReference>
<evidence type="ECO:0000256" key="4">
    <source>
        <dbReference type="PROSITE-ProRule" id="PRU00175"/>
    </source>
</evidence>
<dbReference type="AlphaFoldDB" id="A0A2D0PLK2"/>
<evidence type="ECO:0000313" key="8">
    <source>
        <dbReference type="RefSeq" id="XP_017306912.1"/>
    </source>
</evidence>
<dbReference type="CDD" id="cd16670">
    <property type="entry name" value="RING-H2_RNF215"/>
    <property type="match status" value="1"/>
</dbReference>
<dbReference type="GO" id="GO:0008270">
    <property type="term" value="F:zinc ion binding"/>
    <property type="evidence" value="ECO:0007669"/>
    <property type="project" value="UniProtKB-KW"/>
</dbReference>
<dbReference type="InterPro" id="IPR051073">
    <property type="entry name" value="ZNRF3_Arkadia_E3_ligases"/>
</dbReference>
<feature type="domain" description="RING-type" evidence="6">
    <location>
        <begin position="325"/>
        <end position="366"/>
    </location>
</feature>
<dbReference type="SUPFAM" id="SSF57850">
    <property type="entry name" value="RING/U-box"/>
    <property type="match status" value="1"/>
</dbReference>
<evidence type="ECO:0000313" key="7">
    <source>
        <dbReference type="Proteomes" id="UP000221080"/>
    </source>
</evidence>
<dbReference type="InterPro" id="IPR001841">
    <property type="entry name" value="Znf_RING"/>
</dbReference>
<dbReference type="RefSeq" id="XP_017306912.1">
    <property type="nucleotide sequence ID" value="XM_017451423.2"/>
</dbReference>